<feature type="non-terminal residue" evidence="2">
    <location>
        <position position="58"/>
    </location>
</feature>
<reference evidence="2 3" key="1">
    <citation type="submission" date="2020-02" db="EMBL/GenBank/DDBJ databases">
        <authorList>
            <person name="Ferguson B K."/>
        </authorList>
    </citation>
    <scope>NUCLEOTIDE SEQUENCE [LARGE SCALE GENOMIC DNA]</scope>
</reference>
<keyword evidence="1" id="KW-0472">Membrane</keyword>
<evidence type="ECO:0000313" key="3">
    <source>
        <dbReference type="Proteomes" id="UP000479190"/>
    </source>
</evidence>
<dbReference type="EMBL" id="CADCXV010000224">
    <property type="protein sequence ID" value="CAB0028947.1"/>
    <property type="molecule type" value="Genomic_DNA"/>
</dbReference>
<protein>
    <submittedName>
        <fullName evidence="2">Uncharacterized protein</fullName>
    </submittedName>
</protein>
<accession>A0A6H5HYP6</accession>
<evidence type="ECO:0000313" key="2">
    <source>
        <dbReference type="EMBL" id="CAB0028947.1"/>
    </source>
</evidence>
<dbReference type="Proteomes" id="UP000479190">
    <property type="component" value="Unassembled WGS sequence"/>
</dbReference>
<name>A0A6H5HYP6_9HYME</name>
<proteinExistence type="predicted"/>
<keyword evidence="3" id="KW-1185">Reference proteome</keyword>
<keyword evidence="1" id="KW-1133">Transmembrane helix</keyword>
<sequence length="58" mass="6819">MDCLLVQEQMRFTSEFLLTLVTCEIFATFVDYFLVLQQIYFLSKFLLARATSVIFPTL</sequence>
<keyword evidence="1" id="KW-0812">Transmembrane</keyword>
<dbReference type="AlphaFoldDB" id="A0A6H5HYP6"/>
<feature type="transmembrane region" description="Helical" evidence="1">
    <location>
        <begin position="16"/>
        <end position="36"/>
    </location>
</feature>
<gene>
    <name evidence="2" type="ORF">TBRA_LOCUS1054</name>
</gene>
<evidence type="ECO:0000256" key="1">
    <source>
        <dbReference type="SAM" id="Phobius"/>
    </source>
</evidence>
<organism evidence="2 3">
    <name type="scientific">Trichogramma brassicae</name>
    <dbReference type="NCBI Taxonomy" id="86971"/>
    <lineage>
        <taxon>Eukaryota</taxon>
        <taxon>Metazoa</taxon>
        <taxon>Ecdysozoa</taxon>
        <taxon>Arthropoda</taxon>
        <taxon>Hexapoda</taxon>
        <taxon>Insecta</taxon>
        <taxon>Pterygota</taxon>
        <taxon>Neoptera</taxon>
        <taxon>Endopterygota</taxon>
        <taxon>Hymenoptera</taxon>
        <taxon>Apocrita</taxon>
        <taxon>Proctotrupomorpha</taxon>
        <taxon>Chalcidoidea</taxon>
        <taxon>Trichogrammatidae</taxon>
        <taxon>Trichogramma</taxon>
    </lineage>
</organism>